<dbReference type="InterPro" id="IPR014756">
    <property type="entry name" value="Ig_E-set"/>
</dbReference>
<evidence type="ECO:0000259" key="3">
    <source>
        <dbReference type="Pfam" id="PF19078"/>
    </source>
</evidence>
<name>A0ABS8AH59_9BACT</name>
<sequence>MMNLYFFKRFARHLTAPLGGLALLLASAGAAQAQTPATFAPLTTYATGGSISLRVVTGDLNADGRLDAVTANITSNNVSVFLNSGNGTFAAATRYNVAPGGVQTQGVTLGDVNADGRLDIVTANNGNNTIGVLLNQGAGIFGTVLSYATGTNTAPRNVALSDVNGDGVLDAVTGNSGTATTSVLLGLGGGAFGAPTSYATSGLGFDVALGDVTADGRLDIVTANYATNSVNVLPGLAGGTFGTFVNYATGVNSQTVGLRLGDVNTDGRLDVVASNQNSTISVLLGQAGGTLATTNYSTGAITGAYAVGIGDVNGDGLPDLVPGNFSNNLIGVLLGQASGFGAVTTYNGGNGAQGVALADVNADGKLDVLTANRNDNTLGVLLNSTNFVVPTLTSVSPTNGPVGTSVTLTGASLTGATGVSFNGTAAATFAVVNATTITATVPPGATTGNITVTTSAGTSNGVAFAVNPTVAISSTAGASGGTTSTAVIPFVATFSQSVTGFVAGDITVVNGSVLNLSGSGTTYSFTVAVTTPGSPTTVGIAANVAQTSAGTGNVASATYSLQYNAPVTSTVWTGSVSTDWFTAANWTDGVPTSSLDATIPAGAPRYPVLTTSTANVKDLILKANASLTQSGGTLAVAGQGFAIDGTFSATGGLLSLAGSSEQRLGGTRATFWDL</sequence>
<evidence type="ECO:0000256" key="2">
    <source>
        <dbReference type="SAM" id="SignalP"/>
    </source>
</evidence>
<feature type="chain" id="PRO_5046545083" evidence="2">
    <location>
        <begin position="34"/>
        <end position="674"/>
    </location>
</feature>
<comment type="caution">
    <text evidence="4">The sequence shown here is derived from an EMBL/GenBank/DDBJ whole genome shotgun (WGS) entry which is preliminary data.</text>
</comment>
<evidence type="ECO:0000313" key="4">
    <source>
        <dbReference type="EMBL" id="MCB2379780.1"/>
    </source>
</evidence>
<dbReference type="InterPro" id="IPR013517">
    <property type="entry name" value="FG-GAP"/>
</dbReference>
<dbReference type="InterPro" id="IPR044048">
    <property type="entry name" value="Big_12"/>
</dbReference>
<dbReference type="Gene3D" id="2.30.30.100">
    <property type="match status" value="2"/>
</dbReference>
<dbReference type="RefSeq" id="WP_226189155.1">
    <property type="nucleotide sequence ID" value="NZ_JAJADQ010000011.1"/>
</dbReference>
<dbReference type="InterPro" id="IPR013783">
    <property type="entry name" value="Ig-like_fold"/>
</dbReference>
<feature type="non-terminal residue" evidence="4">
    <location>
        <position position="674"/>
    </location>
</feature>
<dbReference type="Pfam" id="PF19078">
    <property type="entry name" value="Big_12"/>
    <property type="match status" value="1"/>
</dbReference>
<dbReference type="EMBL" id="JAJADQ010000011">
    <property type="protein sequence ID" value="MCB2379780.1"/>
    <property type="molecule type" value="Genomic_DNA"/>
</dbReference>
<gene>
    <name evidence="4" type="ORF">LGH70_19445</name>
</gene>
<dbReference type="Gene3D" id="2.60.40.10">
    <property type="entry name" value="Immunoglobulins"/>
    <property type="match status" value="1"/>
</dbReference>
<keyword evidence="5" id="KW-1185">Reference proteome</keyword>
<dbReference type="Gene3D" id="2.130.10.130">
    <property type="entry name" value="Integrin alpha, N-terminal"/>
    <property type="match status" value="1"/>
</dbReference>
<dbReference type="SUPFAM" id="SSF81296">
    <property type="entry name" value="E set domains"/>
    <property type="match status" value="1"/>
</dbReference>
<dbReference type="Proteomes" id="UP001165297">
    <property type="component" value="Unassembled WGS sequence"/>
</dbReference>
<protein>
    <submittedName>
        <fullName evidence="4">FG-GAP-like repeat-containing protein</fullName>
    </submittedName>
</protein>
<keyword evidence="1 2" id="KW-0732">Signal</keyword>
<reference evidence="4" key="1">
    <citation type="submission" date="2021-10" db="EMBL/GenBank/DDBJ databases">
        <authorList>
            <person name="Dean J.D."/>
            <person name="Kim M.K."/>
            <person name="Newey C.N."/>
            <person name="Stoker T.S."/>
            <person name="Thompson D.W."/>
            <person name="Grose J.H."/>
        </authorList>
    </citation>
    <scope>NUCLEOTIDE SEQUENCE</scope>
    <source>
        <strain evidence="4">BT635</strain>
    </source>
</reference>
<evidence type="ECO:0000256" key="1">
    <source>
        <dbReference type="ARBA" id="ARBA00022729"/>
    </source>
</evidence>
<evidence type="ECO:0000313" key="5">
    <source>
        <dbReference type="Proteomes" id="UP001165297"/>
    </source>
</evidence>
<organism evidence="4 5">
    <name type="scientific">Hymenobacter nitidus</name>
    <dbReference type="NCBI Taxonomy" id="2880929"/>
    <lineage>
        <taxon>Bacteria</taxon>
        <taxon>Pseudomonadati</taxon>
        <taxon>Bacteroidota</taxon>
        <taxon>Cytophagia</taxon>
        <taxon>Cytophagales</taxon>
        <taxon>Hymenobacteraceae</taxon>
        <taxon>Hymenobacter</taxon>
    </lineage>
</organism>
<dbReference type="Pfam" id="PF13517">
    <property type="entry name" value="FG-GAP_3"/>
    <property type="match status" value="3"/>
</dbReference>
<accession>A0ABS8AH59</accession>
<feature type="signal peptide" evidence="2">
    <location>
        <begin position="1"/>
        <end position="33"/>
    </location>
</feature>
<dbReference type="SUPFAM" id="SSF69318">
    <property type="entry name" value="Integrin alpha N-terminal domain"/>
    <property type="match status" value="1"/>
</dbReference>
<dbReference type="InterPro" id="IPR028994">
    <property type="entry name" value="Integrin_alpha_N"/>
</dbReference>
<dbReference type="CDD" id="cd00102">
    <property type="entry name" value="IPT"/>
    <property type="match status" value="1"/>
</dbReference>
<dbReference type="PANTHER" id="PTHR46580">
    <property type="entry name" value="SENSOR KINASE-RELATED"/>
    <property type="match status" value="1"/>
</dbReference>
<proteinExistence type="predicted"/>
<feature type="domain" description="Bacterial Ig-like" evidence="3">
    <location>
        <begin position="466"/>
        <end position="563"/>
    </location>
</feature>